<dbReference type="PANTHER" id="PTHR36115:SF6">
    <property type="entry name" value="PROLINE-RICH ANTIGEN HOMOLOG"/>
    <property type="match status" value="1"/>
</dbReference>
<evidence type="ECO:0000256" key="1">
    <source>
        <dbReference type="ARBA" id="ARBA00004651"/>
    </source>
</evidence>
<dbReference type="Proteomes" id="UP000321832">
    <property type="component" value="Unassembled WGS sequence"/>
</dbReference>
<evidence type="ECO:0000313" key="8">
    <source>
        <dbReference type="EMBL" id="TXC67486.1"/>
    </source>
</evidence>
<feature type="transmembrane region" description="Helical" evidence="6">
    <location>
        <begin position="35"/>
        <end position="54"/>
    </location>
</feature>
<evidence type="ECO:0000313" key="9">
    <source>
        <dbReference type="Proteomes" id="UP000321832"/>
    </source>
</evidence>
<keyword evidence="5 6" id="KW-0472">Membrane</keyword>
<feature type="transmembrane region" description="Helical" evidence="6">
    <location>
        <begin position="110"/>
        <end position="129"/>
    </location>
</feature>
<dbReference type="EMBL" id="VOPW01000001">
    <property type="protein sequence ID" value="TXC67486.1"/>
    <property type="molecule type" value="Genomic_DNA"/>
</dbReference>
<evidence type="ECO:0000259" key="7">
    <source>
        <dbReference type="Pfam" id="PF06271"/>
    </source>
</evidence>
<comment type="caution">
    <text evidence="8">The sequence shown here is derived from an EMBL/GenBank/DDBJ whole genome shotgun (WGS) entry which is preliminary data.</text>
</comment>
<keyword evidence="3 6" id="KW-0812">Transmembrane</keyword>
<dbReference type="InterPro" id="IPR051791">
    <property type="entry name" value="Pra-immunoreactive"/>
</dbReference>
<dbReference type="PANTHER" id="PTHR36115">
    <property type="entry name" value="PROLINE-RICH ANTIGEN HOMOLOG-RELATED"/>
    <property type="match status" value="1"/>
</dbReference>
<dbReference type="Pfam" id="PF06271">
    <property type="entry name" value="RDD"/>
    <property type="match status" value="1"/>
</dbReference>
<gene>
    <name evidence="8" type="ORF">FSC37_07775</name>
</gene>
<keyword evidence="2" id="KW-1003">Cell membrane</keyword>
<keyword evidence="9" id="KW-1185">Reference proteome</keyword>
<keyword evidence="4 6" id="KW-1133">Transmembrane helix</keyword>
<dbReference type="GO" id="GO:0005886">
    <property type="term" value="C:plasma membrane"/>
    <property type="evidence" value="ECO:0007669"/>
    <property type="project" value="UniProtKB-SubCell"/>
</dbReference>
<feature type="domain" description="RDD" evidence="7">
    <location>
        <begin position="10"/>
        <end position="142"/>
    </location>
</feature>
<dbReference type="AlphaFoldDB" id="A0A5C6U6G0"/>
<evidence type="ECO:0000256" key="4">
    <source>
        <dbReference type="ARBA" id="ARBA00022989"/>
    </source>
</evidence>
<evidence type="ECO:0000256" key="6">
    <source>
        <dbReference type="SAM" id="Phobius"/>
    </source>
</evidence>
<proteinExistence type="predicted"/>
<accession>A0A5C6U6G0</accession>
<organism evidence="8 9">
    <name type="scientific">Piscinibacter aquaticus</name>
    <dbReference type="NCBI Taxonomy" id="392597"/>
    <lineage>
        <taxon>Bacteria</taxon>
        <taxon>Pseudomonadati</taxon>
        <taxon>Pseudomonadota</taxon>
        <taxon>Betaproteobacteria</taxon>
        <taxon>Burkholderiales</taxon>
        <taxon>Sphaerotilaceae</taxon>
        <taxon>Piscinibacter</taxon>
    </lineage>
</organism>
<evidence type="ECO:0000256" key="3">
    <source>
        <dbReference type="ARBA" id="ARBA00022692"/>
    </source>
</evidence>
<protein>
    <submittedName>
        <fullName evidence="8">RDD family protein</fullName>
    </submittedName>
</protein>
<comment type="subcellular location">
    <subcellularLocation>
        <location evidence="1">Cell membrane</location>
        <topology evidence="1">Multi-pass membrane protein</topology>
    </subcellularLocation>
</comment>
<name>A0A5C6U6G0_9BURK</name>
<sequence length="154" mass="17163">MTCFMYEGVLLFGVVWAAGLVYSLATGQRHAMTGHAGMQLVQFTVIGAYLVWFWSRTGQTLPMQTWNIRVVTAQGAPLTPLRAACRYVVAWLWFLPALATAYFADIHGGLAVSVILLAGVLTYALLTLLHPRRQFLHDAICGTQLVEWKAPRRR</sequence>
<reference evidence="8 9" key="1">
    <citation type="submission" date="2019-08" db="EMBL/GenBank/DDBJ databases">
        <authorList>
            <person name="Khan S.A."/>
            <person name="Jeon C.O."/>
            <person name="Jeong S.E."/>
        </authorList>
    </citation>
    <scope>NUCLEOTIDE SEQUENCE [LARGE SCALE GENOMIC DNA]</scope>
    <source>
        <strain evidence="9">IMCC1728</strain>
    </source>
</reference>
<evidence type="ECO:0000256" key="2">
    <source>
        <dbReference type="ARBA" id="ARBA00022475"/>
    </source>
</evidence>
<evidence type="ECO:0000256" key="5">
    <source>
        <dbReference type="ARBA" id="ARBA00023136"/>
    </source>
</evidence>
<dbReference type="InterPro" id="IPR010432">
    <property type="entry name" value="RDD"/>
</dbReference>
<feature type="transmembrane region" description="Helical" evidence="6">
    <location>
        <begin position="84"/>
        <end position="104"/>
    </location>
</feature>